<protein>
    <submittedName>
        <fullName evidence="2">Uncharacterized protein</fullName>
    </submittedName>
</protein>
<proteinExistence type="predicted"/>
<dbReference type="AlphaFoldDB" id="A0A0F9ITJ2"/>
<name>A0A0F9ITJ2_9ZZZZ</name>
<gene>
    <name evidence="2" type="ORF">LCGC14_1837680</name>
</gene>
<comment type="caution">
    <text evidence="2">The sequence shown here is derived from an EMBL/GenBank/DDBJ whole genome shotgun (WGS) entry which is preliminary data.</text>
</comment>
<dbReference type="EMBL" id="LAZR01018247">
    <property type="protein sequence ID" value="KKL97115.1"/>
    <property type="molecule type" value="Genomic_DNA"/>
</dbReference>
<sequence length="412" mass="46663">MPNDTWAIIEDRMKSMSDLNKRQDDTAKLLHWDDNPYKLVKPDGKTELRDSISVTPNLPKVFAHGVISDLLGGKWQTVVEGVSGRQSHLIETFVEDNLAQTDEFLLTTKGIPSLHGWLCNHVCTRWAIGARWISQIVDGEYKINCVPVDMRWTPFVLNKWVASITFRNKFDLEAELEGYEKKAKDEGFEYNKPTLSTDGKGLNDIEVRDWWNNDTNELWVAKQLVFTQKHKFEEPPFVIVIPASGFMLRDREYQKHEGEDILFLNISLYEELARSISLEQTSGYAGLYPAYEYEEEHPDGSPSKPVPKIDETLKVKKGERHAPVPRGDINRAGQTARVDIQDMIAAGAPLSPRQYNTPNAPAFFSDDDDDLPLSAALLDVYEPETMTAAEFAEMYSDNDNEEEEGSEGGTNG</sequence>
<organism evidence="2">
    <name type="scientific">marine sediment metagenome</name>
    <dbReference type="NCBI Taxonomy" id="412755"/>
    <lineage>
        <taxon>unclassified sequences</taxon>
        <taxon>metagenomes</taxon>
        <taxon>ecological metagenomes</taxon>
    </lineage>
</organism>
<feature type="compositionally biased region" description="Basic and acidic residues" evidence="1">
    <location>
        <begin position="313"/>
        <end position="322"/>
    </location>
</feature>
<evidence type="ECO:0000256" key="1">
    <source>
        <dbReference type="SAM" id="MobiDB-lite"/>
    </source>
</evidence>
<accession>A0A0F9ITJ2</accession>
<feature type="region of interest" description="Disordered" evidence="1">
    <location>
        <begin position="313"/>
        <end position="333"/>
    </location>
</feature>
<evidence type="ECO:0000313" key="2">
    <source>
        <dbReference type="EMBL" id="KKL97115.1"/>
    </source>
</evidence>
<reference evidence="2" key="1">
    <citation type="journal article" date="2015" name="Nature">
        <title>Complex archaea that bridge the gap between prokaryotes and eukaryotes.</title>
        <authorList>
            <person name="Spang A."/>
            <person name="Saw J.H."/>
            <person name="Jorgensen S.L."/>
            <person name="Zaremba-Niedzwiedzka K."/>
            <person name="Martijn J."/>
            <person name="Lind A.E."/>
            <person name="van Eijk R."/>
            <person name="Schleper C."/>
            <person name="Guy L."/>
            <person name="Ettema T.J."/>
        </authorList>
    </citation>
    <scope>NUCLEOTIDE SEQUENCE</scope>
</reference>